<gene>
    <name evidence="2" type="ORF">AMC81_CH01868</name>
</gene>
<dbReference type="EMBL" id="CP013568">
    <property type="protein sequence ID" value="ANL84649.1"/>
    <property type="molecule type" value="Genomic_DNA"/>
</dbReference>
<protein>
    <submittedName>
        <fullName evidence="2">Uncharacterized protein</fullName>
    </submittedName>
</protein>
<dbReference type="RefSeq" id="WP_064832526.1">
    <property type="nucleotide sequence ID" value="NZ_CP013568.1"/>
</dbReference>
<evidence type="ECO:0000256" key="1">
    <source>
        <dbReference type="SAM" id="MobiDB-lite"/>
    </source>
</evidence>
<name>A0ABM6C8W7_9HYPH</name>
<proteinExistence type="predicted"/>
<evidence type="ECO:0000313" key="3">
    <source>
        <dbReference type="Proteomes" id="UP000078551"/>
    </source>
</evidence>
<evidence type="ECO:0000313" key="2">
    <source>
        <dbReference type="EMBL" id="ANL84649.1"/>
    </source>
</evidence>
<feature type="compositionally biased region" description="Polar residues" evidence="1">
    <location>
        <begin position="1"/>
        <end position="12"/>
    </location>
</feature>
<organism evidence="2 3">
    <name type="scientific">Rhizobium phaseoli</name>
    <dbReference type="NCBI Taxonomy" id="396"/>
    <lineage>
        <taxon>Bacteria</taxon>
        <taxon>Pseudomonadati</taxon>
        <taxon>Pseudomonadota</taxon>
        <taxon>Alphaproteobacteria</taxon>
        <taxon>Hyphomicrobiales</taxon>
        <taxon>Rhizobiaceae</taxon>
        <taxon>Rhizobium/Agrobacterium group</taxon>
        <taxon>Rhizobium</taxon>
    </lineage>
</organism>
<dbReference type="Proteomes" id="UP000078551">
    <property type="component" value="Chromosome"/>
</dbReference>
<feature type="compositionally biased region" description="Basic and acidic residues" evidence="1">
    <location>
        <begin position="25"/>
        <end position="39"/>
    </location>
</feature>
<sequence>MTTTLRQYSSAEENVRQAHINSDIPGRDHRLGKDAKPGPTERELNRVIFVHRRPDADEHVKMWKAWRRINHPMTTPTEFMKAHCFLAGVSYDEVMAHRLRRNYAFRVDLLHRVMARYPKLRSMQLGVLFNRHHVSILTMLGRTASSKWRAAE</sequence>
<accession>A0ABM6C8W7</accession>
<keyword evidence="3" id="KW-1185">Reference proteome</keyword>
<reference evidence="2 3" key="1">
    <citation type="submission" date="2015-11" db="EMBL/GenBank/DDBJ databases">
        <title>The limits of bacterial species coexistence and the symbiotic plasmid transference in sympatric Rhizobium populations.</title>
        <authorList>
            <person name="Perez-Carrascal O.M."/>
            <person name="VanInsberghe D."/>
            <person name="Juarez S."/>
            <person name="Polz M.F."/>
            <person name="Vinuesa P."/>
            <person name="Gonzalez V."/>
        </authorList>
    </citation>
    <scope>NUCLEOTIDE SEQUENCE [LARGE SCALE GENOMIC DNA]</scope>
    <source>
        <strain evidence="2 3">N771</strain>
    </source>
</reference>
<feature type="region of interest" description="Disordered" evidence="1">
    <location>
        <begin position="1"/>
        <end position="39"/>
    </location>
</feature>